<dbReference type="EMBL" id="KQ990105">
    <property type="protein sequence ID" value="KZV53661.1"/>
    <property type="molecule type" value="Genomic_DNA"/>
</dbReference>
<keyword evidence="2" id="KW-1185">Reference proteome</keyword>
<proteinExistence type="predicted"/>
<evidence type="ECO:0000313" key="1">
    <source>
        <dbReference type="EMBL" id="KZV53661.1"/>
    </source>
</evidence>
<gene>
    <name evidence="1" type="ORF">F511_39457</name>
</gene>
<accession>A0A2Z7D9W8</accession>
<name>A0A2Z7D9W8_9LAMI</name>
<dbReference type="AlphaFoldDB" id="A0A2Z7D9W8"/>
<dbReference type="Proteomes" id="UP000250235">
    <property type="component" value="Unassembled WGS sequence"/>
</dbReference>
<sequence length="99" mass="10796">MGSQLRVVQDVLSLIQLRGELDVPKPVSALSSTLVGGYCISDHGNGSCTYLHFDQVLVISRDIDIFFHFEILSCYPVTKRFATVHRTLSSPIAGVSNSA</sequence>
<evidence type="ECO:0000313" key="2">
    <source>
        <dbReference type="Proteomes" id="UP000250235"/>
    </source>
</evidence>
<organism evidence="1 2">
    <name type="scientific">Dorcoceras hygrometricum</name>
    <dbReference type="NCBI Taxonomy" id="472368"/>
    <lineage>
        <taxon>Eukaryota</taxon>
        <taxon>Viridiplantae</taxon>
        <taxon>Streptophyta</taxon>
        <taxon>Embryophyta</taxon>
        <taxon>Tracheophyta</taxon>
        <taxon>Spermatophyta</taxon>
        <taxon>Magnoliopsida</taxon>
        <taxon>eudicotyledons</taxon>
        <taxon>Gunneridae</taxon>
        <taxon>Pentapetalae</taxon>
        <taxon>asterids</taxon>
        <taxon>lamiids</taxon>
        <taxon>Lamiales</taxon>
        <taxon>Gesneriaceae</taxon>
        <taxon>Didymocarpoideae</taxon>
        <taxon>Trichosporeae</taxon>
        <taxon>Loxocarpinae</taxon>
        <taxon>Dorcoceras</taxon>
    </lineage>
</organism>
<reference evidence="1 2" key="1">
    <citation type="journal article" date="2015" name="Proc. Natl. Acad. Sci. U.S.A.">
        <title>The resurrection genome of Boea hygrometrica: A blueprint for survival of dehydration.</title>
        <authorList>
            <person name="Xiao L."/>
            <person name="Yang G."/>
            <person name="Zhang L."/>
            <person name="Yang X."/>
            <person name="Zhao S."/>
            <person name="Ji Z."/>
            <person name="Zhou Q."/>
            <person name="Hu M."/>
            <person name="Wang Y."/>
            <person name="Chen M."/>
            <person name="Xu Y."/>
            <person name="Jin H."/>
            <person name="Xiao X."/>
            <person name="Hu G."/>
            <person name="Bao F."/>
            <person name="Hu Y."/>
            <person name="Wan P."/>
            <person name="Li L."/>
            <person name="Deng X."/>
            <person name="Kuang T."/>
            <person name="Xiang C."/>
            <person name="Zhu J.K."/>
            <person name="Oliver M.J."/>
            <person name="He Y."/>
        </authorList>
    </citation>
    <scope>NUCLEOTIDE SEQUENCE [LARGE SCALE GENOMIC DNA]</scope>
    <source>
        <strain evidence="2">cv. XS01</strain>
    </source>
</reference>
<protein>
    <submittedName>
        <fullName evidence="1">Uncharacterized protein</fullName>
    </submittedName>
</protein>